<comment type="caution">
    <text evidence="2">The sequence shown here is derived from an EMBL/GenBank/DDBJ whole genome shotgun (WGS) entry which is preliminary data.</text>
</comment>
<sequence>MNAAKHLSDEIGQIGALDRRRIGRGSGMSVDGQAETQIDGRLPQGGAMPVSPPTNQASKLLKVIVADAAAKEDLSNRLHEAKSSLLDLCARQLNDLLDEAPSEQKDIEDVDELLSEMQAVRRSMQTMVAIERALHDS</sequence>
<dbReference type="AlphaFoldDB" id="A0AAN8FGM1"/>
<accession>A0AAN8FGM1</accession>
<protein>
    <submittedName>
        <fullName evidence="2">Uncharacterized protein</fullName>
    </submittedName>
</protein>
<evidence type="ECO:0000313" key="2">
    <source>
        <dbReference type="EMBL" id="KAK5958211.1"/>
    </source>
</evidence>
<proteinExistence type="predicted"/>
<keyword evidence="3" id="KW-1185">Reference proteome</keyword>
<organism evidence="2 3">
    <name type="scientific">Knufia fluminis</name>
    <dbReference type="NCBI Taxonomy" id="191047"/>
    <lineage>
        <taxon>Eukaryota</taxon>
        <taxon>Fungi</taxon>
        <taxon>Dikarya</taxon>
        <taxon>Ascomycota</taxon>
        <taxon>Pezizomycotina</taxon>
        <taxon>Eurotiomycetes</taxon>
        <taxon>Chaetothyriomycetidae</taxon>
        <taxon>Chaetothyriales</taxon>
        <taxon>Trichomeriaceae</taxon>
        <taxon>Knufia</taxon>
    </lineage>
</organism>
<evidence type="ECO:0000256" key="1">
    <source>
        <dbReference type="SAM" id="MobiDB-lite"/>
    </source>
</evidence>
<feature type="region of interest" description="Disordered" evidence="1">
    <location>
        <begin position="22"/>
        <end position="54"/>
    </location>
</feature>
<reference evidence="2 3" key="1">
    <citation type="submission" date="2022-12" db="EMBL/GenBank/DDBJ databases">
        <title>Genomic features and morphological characterization of a novel Knufia sp. strain isolated from spacecraft assembly facility.</title>
        <authorList>
            <person name="Teixeira M."/>
            <person name="Chander A.M."/>
            <person name="Stajich J.E."/>
            <person name="Venkateswaran K."/>
        </authorList>
    </citation>
    <scope>NUCLEOTIDE SEQUENCE [LARGE SCALE GENOMIC DNA]</scope>
    <source>
        <strain evidence="2 3">FJI-L2-BK-P2</strain>
    </source>
</reference>
<gene>
    <name evidence="2" type="ORF">OHC33_000053</name>
</gene>
<dbReference type="Proteomes" id="UP001316803">
    <property type="component" value="Unassembled WGS sequence"/>
</dbReference>
<dbReference type="EMBL" id="JAKLMC020000001">
    <property type="protein sequence ID" value="KAK5958211.1"/>
    <property type="molecule type" value="Genomic_DNA"/>
</dbReference>
<evidence type="ECO:0000313" key="3">
    <source>
        <dbReference type="Proteomes" id="UP001316803"/>
    </source>
</evidence>
<name>A0AAN8FGM1_9EURO</name>